<gene>
    <name evidence="2" type="ORF">NCTC11532_02040</name>
</gene>
<dbReference type="STRING" id="1122170.GCA_000701265_00446"/>
<protein>
    <recommendedName>
        <fullName evidence="4">1,4-alpha-glucan branching enzyme</fullName>
    </recommendedName>
</protein>
<feature type="region of interest" description="Disordered" evidence="1">
    <location>
        <begin position="1"/>
        <end position="34"/>
    </location>
</feature>
<evidence type="ECO:0008006" key="4">
    <source>
        <dbReference type="Google" id="ProtNLM"/>
    </source>
</evidence>
<accession>A0A378LVK1</accession>
<reference evidence="2 3" key="1">
    <citation type="submission" date="2018-06" db="EMBL/GenBank/DDBJ databases">
        <authorList>
            <consortium name="Pathogen Informatics"/>
            <person name="Doyle S."/>
        </authorList>
    </citation>
    <scope>NUCLEOTIDE SEQUENCE [LARGE SCALE GENOMIC DNA]</scope>
    <source>
        <strain evidence="2 3">NCTC11532</strain>
    </source>
</reference>
<proteinExistence type="predicted"/>
<sequence>MSPRTHTTSNHEEIKKWAEERKAKPSKVKGTEQDGTSLLRLDFPGYTGENLETITWNEWFEIFDKNKLALLFQEETSEGKKSNFNKIIRKEH</sequence>
<organism evidence="2 3">
    <name type="scientific">Legionella wadsworthii</name>
    <dbReference type="NCBI Taxonomy" id="28088"/>
    <lineage>
        <taxon>Bacteria</taxon>
        <taxon>Pseudomonadati</taxon>
        <taxon>Pseudomonadota</taxon>
        <taxon>Gammaproteobacteria</taxon>
        <taxon>Legionellales</taxon>
        <taxon>Legionellaceae</taxon>
        <taxon>Legionella</taxon>
    </lineage>
</organism>
<keyword evidence="3" id="KW-1185">Reference proteome</keyword>
<dbReference type="RefSeq" id="WP_031564812.1">
    <property type="nucleotide sequence ID" value="NZ_CAAAIS010000001.1"/>
</dbReference>
<dbReference type="EMBL" id="UGPB01000001">
    <property type="protein sequence ID" value="STY29838.1"/>
    <property type="molecule type" value="Genomic_DNA"/>
</dbReference>
<name>A0A378LVK1_9GAMM</name>
<evidence type="ECO:0000313" key="3">
    <source>
        <dbReference type="Proteomes" id="UP000255297"/>
    </source>
</evidence>
<dbReference type="OrthoDB" id="9808866at2"/>
<dbReference type="AlphaFoldDB" id="A0A378LVK1"/>
<evidence type="ECO:0000313" key="2">
    <source>
        <dbReference type="EMBL" id="STY29838.1"/>
    </source>
</evidence>
<dbReference type="Proteomes" id="UP000255297">
    <property type="component" value="Unassembled WGS sequence"/>
</dbReference>
<feature type="compositionally biased region" description="Basic and acidic residues" evidence="1">
    <location>
        <begin position="9"/>
        <end position="23"/>
    </location>
</feature>
<evidence type="ECO:0000256" key="1">
    <source>
        <dbReference type="SAM" id="MobiDB-lite"/>
    </source>
</evidence>